<dbReference type="RefSeq" id="WP_063949190.1">
    <property type="nucleotide sequence ID" value="NZ_LXPS01000012.1"/>
</dbReference>
<dbReference type="Pfam" id="PF05050">
    <property type="entry name" value="Methyltransf_21"/>
    <property type="match status" value="1"/>
</dbReference>
<protein>
    <submittedName>
        <fullName evidence="2">FkbM family methyltransferase</fullName>
    </submittedName>
</protein>
<dbReference type="GO" id="GO:0032259">
    <property type="term" value="P:methylation"/>
    <property type="evidence" value="ECO:0007669"/>
    <property type="project" value="UniProtKB-KW"/>
</dbReference>
<evidence type="ECO:0000313" key="2">
    <source>
        <dbReference type="EMBL" id="OAE45836.1"/>
    </source>
</evidence>
<organism evidence="2 3">
    <name type="scientific">Agrobacterium tumefaciens</name>
    <dbReference type="NCBI Taxonomy" id="358"/>
    <lineage>
        <taxon>Bacteria</taxon>
        <taxon>Pseudomonadati</taxon>
        <taxon>Pseudomonadota</taxon>
        <taxon>Alphaproteobacteria</taxon>
        <taxon>Hyphomicrobiales</taxon>
        <taxon>Rhizobiaceae</taxon>
        <taxon>Rhizobium/Agrobacterium group</taxon>
        <taxon>Agrobacterium</taxon>
        <taxon>Agrobacterium tumefaciens complex</taxon>
    </lineage>
</organism>
<name>A0A176XBI0_AGRTU</name>
<comment type="caution">
    <text evidence="2">The sequence shown here is derived from an EMBL/GenBank/DDBJ whole genome shotgun (WGS) entry which is preliminary data.</text>
</comment>
<dbReference type="NCBIfam" id="TIGR01444">
    <property type="entry name" value="fkbM_fam"/>
    <property type="match status" value="1"/>
</dbReference>
<dbReference type="InterPro" id="IPR006342">
    <property type="entry name" value="FkbM_mtfrase"/>
</dbReference>
<evidence type="ECO:0000313" key="3">
    <source>
        <dbReference type="Proteomes" id="UP000077098"/>
    </source>
</evidence>
<accession>A0A176XBI0</accession>
<evidence type="ECO:0000259" key="1">
    <source>
        <dbReference type="Pfam" id="PF05050"/>
    </source>
</evidence>
<keyword evidence="2" id="KW-0489">Methyltransferase</keyword>
<sequence>MEILDVHGVALPLSSDEVSPVIWQALTDGSYEAKEARSVLKAIKPGDRVLELGSGIGIITSIIAGIEDVSVWAFEANPSTAALAERVIKANCRGNVVFSQGLLTADEPSSYAFYVRKDLWMSSMDENQGPYEKRIEISSANIDEFVAEQGITALVMDIEGAERDLLGKAELAGVERIFVELHDHLYGLSGVRDIMQALTAKGYAYDPRGSRGPCVLFSRDDSPREYDPEVD</sequence>
<dbReference type="InterPro" id="IPR029063">
    <property type="entry name" value="SAM-dependent_MTases_sf"/>
</dbReference>
<dbReference type="Gene3D" id="3.40.50.150">
    <property type="entry name" value="Vaccinia Virus protein VP39"/>
    <property type="match status" value="1"/>
</dbReference>
<feature type="domain" description="Methyltransferase FkbM" evidence="1">
    <location>
        <begin position="71"/>
        <end position="204"/>
    </location>
</feature>
<dbReference type="SUPFAM" id="SSF53335">
    <property type="entry name" value="S-adenosyl-L-methionine-dependent methyltransferases"/>
    <property type="match status" value="1"/>
</dbReference>
<dbReference type="AlphaFoldDB" id="A0A176XBI0"/>
<keyword evidence="2" id="KW-0808">Transferase</keyword>
<gene>
    <name evidence="2" type="ORF">A7J57_24875</name>
</gene>
<proteinExistence type="predicted"/>
<dbReference type="GO" id="GO:0008168">
    <property type="term" value="F:methyltransferase activity"/>
    <property type="evidence" value="ECO:0007669"/>
    <property type="project" value="UniProtKB-KW"/>
</dbReference>
<reference evidence="2 3" key="1">
    <citation type="submission" date="2016-05" db="EMBL/GenBank/DDBJ databases">
        <authorList>
            <person name="Lavstsen T."/>
            <person name="Jespersen J.S."/>
        </authorList>
    </citation>
    <scope>NUCLEOTIDE SEQUENCE [LARGE SCALE GENOMIC DNA]</scope>
    <source>
        <strain evidence="2 3">KCJ1736</strain>
    </source>
</reference>
<dbReference type="EMBL" id="LXPS01000012">
    <property type="protein sequence ID" value="OAE45836.1"/>
    <property type="molecule type" value="Genomic_DNA"/>
</dbReference>
<dbReference type="Proteomes" id="UP000077098">
    <property type="component" value="Unassembled WGS sequence"/>
</dbReference>